<dbReference type="EMBL" id="JAUSRA010000001">
    <property type="protein sequence ID" value="MDP9794874.1"/>
    <property type="molecule type" value="Genomic_DNA"/>
</dbReference>
<keyword evidence="3" id="KW-1185">Reference proteome</keyword>
<dbReference type="RefSeq" id="WP_306830217.1">
    <property type="nucleotide sequence ID" value="NZ_JAUSRA010000001.1"/>
</dbReference>
<reference evidence="2 3" key="1">
    <citation type="submission" date="2023-07" db="EMBL/GenBank/DDBJ databases">
        <title>Sequencing the genomes of 1000 actinobacteria strains.</title>
        <authorList>
            <person name="Klenk H.-P."/>
        </authorList>
    </citation>
    <scope>NUCLEOTIDE SEQUENCE [LARGE SCALE GENOMIC DNA]</scope>
    <source>
        <strain evidence="2 3">DSM 44710</strain>
    </source>
</reference>
<accession>A0ABT9MTW4</accession>
<name>A0ABT9MTW4_9ACTN</name>
<proteinExistence type="predicted"/>
<organism evidence="2 3">
    <name type="scientific">Catenuloplanes nepalensis</name>
    <dbReference type="NCBI Taxonomy" id="587533"/>
    <lineage>
        <taxon>Bacteria</taxon>
        <taxon>Bacillati</taxon>
        <taxon>Actinomycetota</taxon>
        <taxon>Actinomycetes</taxon>
        <taxon>Micromonosporales</taxon>
        <taxon>Micromonosporaceae</taxon>
        <taxon>Catenuloplanes</taxon>
    </lineage>
</organism>
<protein>
    <submittedName>
        <fullName evidence="2">Uncharacterized protein</fullName>
    </submittedName>
</protein>
<evidence type="ECO:0000313" key="2">
    <source>
        <dbReference type="EMBL" id="MDP9794874.1"/>
    </source>
</evidence>
<feature type="compositionally biased region" description="Polar residues" evidence="1">
    <location>
        <begin position="33"/>
        <end position="43"/>
    </location>
</feature>
<evidence type="ECO:0000256" key="1">
    <source>
        <dbReference type="SAM" id="MobiDB-lite"/>
    </source>
</evidence>
<feature type="region of interest" description="Disordered" evidence="1">
    <location>
        <begin position="1"/>
        <end position="43"/>
    </location>
</feature>
<evidence type="ECO:0000313" key="3">
    <source>
        <dbReference type="Proteomes" id="UP001240984"/>
    </source>
</evidence>
<sequence length="43" mass="4330">MRTAGDGLRTAIATGSGGFGPTRSPRAGLGTAQGWNTTVPWPT</sequence>
<gene>
    <name evidence="2" type="ORF">J2S43_003386</name>
</gene>
<dbReference type="Proteomes" id="UP001240984">
    <property type="component" value="Unassembled WGS sequence"/>
</dbReference>
<comment type="caution">
    <text evidence="2">The sequence shown here is derived from an EMBL/GenBank/DDBJ whole genome shotgun (WGS) entry which is preliminary data.</text>
</comment>